<dbReference type="Proteomes" id="UP000198304">
    <property type="component" value="Unassembled WGS sequence"/>
</dbReference>
<dbReference type="OrthoDB" id="9933120at2"/>
<proteinExistence type="predicted"/>
<reference evidence="1 2" key="1">
    <citation type="submission" date="2017-06" db="EMBL/GenBank/DDBJ databases">
        <authorList>
            <person name="Kim H.J."/>
            <person name="Triplett B.A."/>
        </authorList>
    </citation>
    <scope>NUCLEOTIDE SEQUENCE [LARGE SCALE GENOMIC DNA]</scope>
    <source>
        <strain evidence="1 2">SCA</strain>
    </source>
</reference>
<organism evidence="1 2">
    <name type="scientific">Anaerovirgula multivorans</name>
    <dbReference type="NCBI Taxonomy" id="312168"/>
    <lineage>
        <taxon>Bacteria</taxon>
        <taxon>Bacillati</taxon>
        <taxon>Bacillota</taxon>
        <taxon>Clostridia</taxon>
        <taxon>Peptostreptococcales</taxon>
        <taxon>Natronincolaceae</taxon>
        <taxon>Anaerovirgula</taxon>
    </lineage>
</organism>
<protein>
    <submittedName>
        <fullName evidence="1">Uncharacterized protein</fullName>
    </submittedName>
</protein>
<evidence type="ECO:0000313" key="1">
    <source>
        <dbReference type="EMBL" id="SNR95993.1"/>
    </source>
</evidence>
<accession>A0A239AM33</accession>
<dbReference type="RefSeq" id="WP_089281297.1">
    <property type="nucleotide sequence ID" value="NZ_FZOJ01000002.1"/>
</dbReference>
<dbReference type="EMBL" id="FZOJ01000002">
    <property type="protein sequence ID" value="SNR95993.1"/>
    <property type="molecule type" value="Genomic_DNA"/>
</dbReference>
<keyword evidence="2" id="KW-1185">Reference proteome</keyword>
<name>A0A239AM33_9FIRM</name>
<sequence length="97" mass="11882">MMFKHWSDIYPHNVNASVLLLDGKIYNWKIGNQWWEDPAYVKVRLSDYIEKKDRFTVKNKAFQVNNDFEHNRIFEHDAKEWFKQFEIHEKHIGSPPF</sequence>
<dbReference type="AlphaFoldDB" id="A0A239AM33"/>
<evidence type="ECO:0000313" key="2">
    <source>
        <dbReference type="Proteomes" id="UP000198304"/>
    </source>
</evidence>
<gene>
    <name evidence="1" type="ORF">SAMN05446037_1002101</name>
</gene>